<keyword evidence="2" id="KW-1185">Reference proteome</keyword>
<evidence type="ECO:0000313" key="1">
    <source>
        <dbReference type="EMBL" id="KAJ9081394.1"/>
    </source>
</evidence>
<accession>A0ACC2U3B0</accession>
<dbReference type="EMBL" id="QTSX02001479">
    <property type="protein sequence ID" value="KAJ9081394.1"/>
    <property type="molecule type" value="Genomic_DNA"/>
</dbReference>
<gene>
    <name evidence="1" type="ORF">DSO57_1015101</name>
</gene>
<name>A0ACC2U3B0_9FUNG</name>
<sequence>MSGSLTDPYDPPVTPQPNRLQDLGAFMETMSTQIFGIMYITLTGLMGSMVPTSHPWSLPGCSLSYIIKLAPILWWVLPTRPAVLVPTSATALTHTWLSDTEAPVNHQSQNTNTSPTIVAPKEEPLKLPNEGRDGAYVSFMRLKSSQATNQEPTQERGTGMRPGPMTMMLKQDNQVAKSRFLTNERTPRPSIILLLSDPSTQFPQPSFPQCPDEPMENVKFGGGVLYRPKDPALQTYHHF</sequence>
<comment type="caution">
    <text evidence="1">The sequence shown here is derived from an EMBL/GenBank/DDBJ whole genome shotgun (WGS) entry which is preliminary data.</text>
</comment>
<proteinExistence type="predicted"/>
<reference evidence="1" key="1">
    <citation type="submission" date="2022-04" db="EMBL/GenBank/DDBJ databases">
        <title>Genome of the entomopathogenic fungus Entomophthora muscae.</title>
        <authorList>
            <person name="Elya C."/>
            <person name="Lovett B.R."/>
            <person name="Lee E."/>
            <person name="Macias A.M."/>
            <person name="Hajek A.E."/>
            <person name="De Bivort B.L."/>
            <person name="Kasson M.T."/>
            <person name="De Fine Licht H.H."/>
            <person name="Stajich J.E."/>
        </authorList>
    </citation>
    <scope>NUCLEOTIDE SEQUENCE</scope>
    <source>
        <strain evidence="1">Berkeley</strain>
    </source>
</reference>
<evidence type="ECO:0000313" key="2">
    <source>
        <dbReference type="Proteomes" id="UP001165960"/>
    </source>
</evidence>
<protein>
    <submittedName>
        <fullName evidence="1">Uncharacterized protein</fullName>
    </submittedName>
</protein>
<organism evidence="1 2">
    <name type="scientific">Entomophthora muscae</name>
    <dbReference type="NCBI Taxonomy" id="34485"/>
    <lineage>
        <taxon>Eukaryota</taxon>
        <taxon>Fungi</taxon>
        <taxon>Fungi incertae sedis</taxon>
        <taxon>Zoopagomycota</taxon>
        <taxon>Entomophthoromycotina</taxon>
        <taxon>Entomophthoromycetes</taxon>
        <taxon>Entomophthorales</taxon>
        <taxon>Entomophthoraceae</taxon>
        <taxon>Entomophthora</taxon>
    </lineage>
</organism>
<dbReference type="Proteomes" id="UP001165960">
    <property type="component" value="Unassembled WGS sequence"/>
</dbReference>